<protein>
    <recommendedName>
        <fullName evidence="5">Gram-positive cocci surface proteins LPxTG domain-containing protein</fullName>
    </recommendedName>
</protein>
<feature type="compositionally biased region" description="Low complexity" evidence="1">
    <location>
        <begin position="374"/>
        <end position="418"/>
    </location>
</feature>
<feature type="transmembrane region" description="Helical" evidence="2">
    <location>
        <begin position="445"/>
        <end position="462"/>
    </location>
</feature>
<evidence type="ECO:0000256" key="1">
    <source>
        <dbReference type="SAM" id="MobiDB-lite"/>
    </source>
</evidence>
<evidence type="ECO:0000313" key="4">
    <source>
        <dbReference type="Proteomes" id="UP000521748"/>
    </source>
</evidence>
<dbReference type="EMBL" id="JACBYQ010000002">
    <property type="protein sequence ID" value="NYE95432.1"/>
    <property type="molecule type" value="Genomic_DNA"/>
</dbReference>
<organism evidence="3 4">
    <name type="scientific">Psychromicrobium silvestre</name>
    <dbReference type="NCBI Taxonomy" id="1645614"/>
    <lineage>
        <taxon>Bacteria</taxon>
        <taxon>Bacillati</taxon>
        <taxon>Actinomycetota</taxon>
        <taxon>Actinomycetes</taxon>
        <taxon>Micrococcales</taxon>
        <taxon>Micrococcaceae</taxon>
        <taxon>Psychromicrobium</taxon>
    </lineage>
</organism>
<evidence type="ECO:0000256" key="2">
    <source>
        <dbReference type="SAM" id="Phobius"/>
    </source>
</evidence>
<reference evidence="3 4" key="1">
    <citation type="submission" date="2020-07" db="EMBL/GenBank/DDBJ databases">
        <title>Sequencing the genomes of 1000 actinobacteria strains.</title>
        <authorList>
            <person name="Klenk H.-P."/>
        </authorList>
    </citation>
    <scope>NUCLEOTIDE SEQUENCE [LARGE SCALE GENOMIC DNA]</scope>
    <source>
        <strain evidence="3 4">DSM 102047</strain>
    </source>
</reference>
<name>A0A7Y9LTR9_9MICC</name>
<feature type="compositionally biased region" description="Polar residues" evidence="1">
    <location>
        <begin position="422"/>
        <end position="431"/>
    </location>
</feature>
<evidence type="ECO:0008006" key="5">
    <source>
        <dbReference type="Google" id="ProtNLM"/>
    </source>
</evidence>
<feature type="region of interest" description="Disordered" evidence="1">
    <location>
        <begin position="371"/>
        <end position="431"/>
    </location>
</feature>
<keyword evidence="2" id="KW-0812">Transmembrane</keyword>
<sequence length="473" mass="48502">MSGDNSTACVANWTASSVMNTNLTDQDPSYPNLMTGLNGAAVDYSNGGYIKEVRPEYGGTGIFEINHWYQTTTPTGPLVASQPTSVNWRIPISTDAPITGAQLTFTIPRGTNFALTSGANIAAWGTPYSNYTWTNPTITHTVSPDGLTWTVTLGDLAAHTGVVVQFSGTVPAGTVLSENSVATGQLIGAFPPGTGTCASTPNSTSGNNSAACKVSWVTDATSTVTDGSKGIPDVTRSQVVQPSFGDPGKFGIDGWATASSTPGDATLNGRFVLATDEAISQVTWVLHLDAAINAPVFTVSNPAPGWRVDNNYPVAVTIDAGLWDPAAHTMTYQLTMPAKSSVVINYTGSAEGSYVSGASYTNTANLSGTYQPGSASCAAETSTPTTSTPTTSTPTSSTSAVDTPTSSTAPATTGTLAPVQSDPVSPTSTPVEGLANTGSNGTTSYLAFAALTLIIGVALLALNKTSRRGRHQN</sequence>
<dbReference type="AlphaFoldDB" id="A0A7Y9LTR9"/>
<keyword evidence="2" id="KW-0472">Membrane</keyword>
<proteinExistence type="predicted"/>
<accession>A0A7Y9LTR9</accession>
<keyword evidence="2" id="KW-1133">Transmembrane helix</keyword>
<comment type="caution">
    <text evidence="3">The sequence shown here is derived from an EMBL/GenBank/DDBJ whole genome shotgun (WGS) entry which is preliminary data.</text>
</comment>
<keyword evidence="4" id="KW-1185">Reference proteome</keyword>
<dbReference type="Proteomes" id="UP000521748">
    <property type="component" value="Unassembled WGS sequence"/>
</dbReference>
<gene>
    <name evidence="3" type="ORF">FHU41_001682</name>
</gene>
<evidence type="ECO:0000313" key="3">
    <source>
        <dbReference type="EMBL" id="NYE95432.1"/>
    </source>
</evidence>